<reference evidence="4" key="1">
    <citation type="submission" date="2020-10" db="EMBL/GenBank/DDBJ databases">
        <authorList>
            <person name="Gilroy R."/>
        </authorList>
    </citation>
    <scope>NUCLEOTIDE SEQUENCE</scope>
    <source>
        <strain evidence="4">ChiSxjej2B14-6234</strain>
    </source>
</reference>
<gene>
    <name evidence="4" type="ORF">IAB73_03300</name>
</gene>
<dbReference type="InterPro" id="IPR036660">
    <property type="entry name" value="Fe-S_hydroAse_TtdB_cat_sf"/>
</dbReference>
<dbReference type="NCBIfam" id="TIGR00723">
    <property type="entry name" value="ttdB_fumA_fumB"/>
    <property type="match status" value="1"/>
</dbReference>
<dbReference type="AlphaFoldDB" id="A0A9D0Z9T6"/>
<evidence type="ECO:0000313" key="4">
    <source>
        <dbReference type="EMBL" id="HIQ71221.1"/>
    </source>
</evidence>
<evidence type="ECO:0000256" key="2">
    <source>
        <dbReference type="ARBA" id="ARBA00023239"/>
    </source>
</evidence>
<reference evidence="4" key="2">
    <citation type="journal article" date="2021" name="PeerJ">
        <title>Extensive microbial diversity within the chicken gut microbiome revealed by metagenomics and culture.</title>
        <authorList>
            <person name="Gilroy R."/>
            <person name="Ravi A."/>
            <person name="Getino M."/>
            <person name="Pursley I."/>
            <person name="Horton D.L."/>
            <person name="Alikhan N.F."/>
            <person name="Baker D."/>
            <person name="Gharbi K."/>
            <person name="Hall N."/>
            <person name="Watson M."/>
            <person name="Adriaenssens E.M."/>
            <person name="Foster-Nyarko E."/>
            <person name="Jarju S."/>
            <person name="Secka A."/>
            <person name="Antonio M."/>
            <person name="Oren A."/>
            <person name="Chaudhuri R.R."/>
            <person name="La Ragione R."/>
            <person name="Hildebrand F."/>
            <person name="Pallen M.J."/>
        </authorList>
    </citation>
    <scope>NUCLEOTIDE SEQUENCE</scope>
    <source>
        <strain evidence="4">ChiSxjej2B14-6234</strain>
    </source>
</reference>
<organism evidence="4 5">
    <name type="scientific">Candidatus Onthenecus intestinigallinarum</name>
    <dbReference type="NCBI Taxonomy" id="2840875"/>
    <lineage>
        <taxon>Bacteria</taxon>
        <taxon>Bacillati</taxon>
        <taxon>Bacillota</taxon>
        <taxon>Clostridia</taxon>
        <taxon>Eubacteriales</taxon>
        <taxon>Candidatus Onthenecus</taxon>
    </lineage>
</organism>
<dbReference type="GO" id="GO:0016836">
    <property type="term" value="F:hydro-lyase activity"/>
    <property type="evidence" value="ECO:0007669"/>
    <property type="project" value="InterPro"/>
</dbReference>
<dbReference type="PANTHER" id="PTHR43351">
    <property type="entry name" value="L(+)-TARTRATE DEHYDRATASE SUBUNIT BETA"/>
    <property type="match status" value="1"/>
</dbReference>
<dbReference type="Proteomes" id="UP000886887">
    <property type="component" value="Unassembled WGS sequence"/>
</dbReference>
<dbReference type="Gene3D" id="3.20.130.10">
    <property type="entry name" value="Fe-S hydro-lyase, tartrate dehydratase beta-type, catalytic domain"/>
    <property type="match status" value="1"/>
</dbReference>
<dbReference type="Pfam" id="PF05683">
    <property type="entry name" value="Fumerase_C"/>
    <property type="match status" value="1"/>
</dbReference>
<dbReference type="PANTHER" id="PTHR43351:SF2">
    <property type="entry name" value="L(+)-TARTRATE DEHYDRATASE SUBUNIT BETA-RELATED"/>
    <property type="match status" value="1"/>
</dbReference>
<evidence type="ECO:0000256" key="1">
    <source>
        <dbReference type="ARBA" id="ARBA00008876"/>
    </source>
</evidence>
<comment type="caution">
    <text evidence="4">The sequence shown here is derived from an EMBL/GenBank/DDBJ whole genome shotgun (WGS) entry which is preliminary data.</text>
</comment>
<dbReference type="InterPro" id="IPR004647">
    <property type="entry name" value="Fe-S_hydro-lyase_TtdB-typ_cat"/>
</dbReference>
<accession>A0A9D0Z9T6</accession>
<dbReference type="NCBIfam" id="NF005310">
    <property type="entry name" value="PRK06842.1"/>
    <property type="match status" value="1"/>
</dbReference>
<feature type="domain" description="Fe-S hydro-lyase tartrate dehydratase beta-type catalytic" evidence="3">
    <location>
        <begin position="3"/>
        <end position="175"/>
    </location>
</feature>
<evidence type="ECO:0000313" key="5">
    <source>
        <dbReference type="Proteomes" id="UP000886887"/>
    </source>
</evidence>
<evidence type="ECO:0000259" key="3">
    <source>
        <dbReference type="Pfam" id="PF05683"/>
    </source>
</evidence>
<dbReference type="EMBL" id="DVFJ01000009">
    <property type="protein sequence ID" value="HIQ71221.1"/>
    <property type="molecule type" value="Genomic_DNA"/>
</dbReference>
<proteinExistence type="inferred from homology"/>
<sequence length="183" mass="19105">MSIRITAPFDREALARLRAGDSVLLSGTVLTGRDAAHKRLCALLDAGQPLPVSLRDQAIYYVGPCPPLPGDVIGSCGPTTSGRMDAYAPRLLGLGLAAMIGKGFRKPAVVESIQENGAVYFAATGGAGALIARCVKGARVLAFEDLGTEAIRELTVEDLPLIVAVDSQGNDLYAQGPARYARP</sequence>
<keyword evidence="2" id="KW-0456">Lyase</keyword>
<dbReference type="SUPFAM" id="SSF117457">
    <property type="entry name" value="FumA C-terminal domain-like"/>
    <property type="match status" value="1"/>
</dbReference>
<name>A0A9D0Z9T6_9FIRM</name>
<protein>
    <submittedName>
        <fullName evidence="4">Fe-S-containing hydro-lyase</fullName>
    </submittedName>
</protein>
<comment type="similarity">
    <text evidence="1">Belongs to the class-I fumarase family.</text>
</comment>